<protein>
    <recommendedName>
        <fullName evidence="6">Secretion system C-terminal sorting domain-containing protein</fullName>
    </recommendedName>
</protein>
<dbReference type="Proteomes" id="UP000182510">
    <property type="component" value="Chromosome"/>
</dbReference>
<feature type="domain" description="MBG" evidence="2">
    <location>
        <begin position="2883"/>
        <end position="2955"/>
    </location>
</feature>
<dbReference type="Pfam" id="PF18676">
    <property type="entry name" value="MBG_2"/>
    <property type="match status" value="31"/>
</dbReference>
<dbReference type="RefSeq" id="WP_072552883.1">
    <property type="nucleotide sequence ID" value="NZ_CP018153.1"/>
</dbReference>
<feature type="domain" description="MBG" evidence="2">
    <location>
        <begin position="2488"/>
        <end position="2560"/>
    </location>
</feature>
<feature type="domain" description="MBG" evidence="2">
    <location>
        <begin position="2646"/>
        <end position="2718"/>
    </location>
</feature>
<dbReference type="InterPro" id="IPR026444">
    <property type="entry name" value="Secre_tail"/>
</dbReference>
<feature type="domain" description="MBG" evidence="2">
    <location>
        <begin position="902"/>
        <end position="973"/>
    </location>
</feature>
<dbReference type="KEGG" id="grl:LPB144_07355"/>
<evidence type="ECO:0000256" key="1">
    <source>
        <dbReference type="ARBA" id="ARBA00022729"/>
    </source>
</evidence>
<feature type="domain" description="MBG" evidence="2">
    <location>
        <begin position="1540"/>
        <end position="1612"/>
    </location>
</feature>
<feature type="domain" description="MBG" evidence="2">
    <location>
        <begin position="3120"/>
        <end position="3192"/>
    </location>
</feature>
<feature type="domain" description="MBG" evidence="2">
    <location>
        <begin position="2567"/>
        <end position="2639"/>
    </location>
</feature>
<feature type="domain" description="MBG" evidence="2">
    <location>
        <begin position="1856"/>
        <end position="1928"/>
    </location>
</feature>
<feature type="domain" description="MBG" evidence="2">
    <location>
        <begin position="1935"/>
        <end position="2007"/>
    </location>
</feature>
<evidence type="ECO:0000313" key="5">
    <source>
        <dbReference type="Proteomes" id="UP000182510"/>
    </source>
</evidence>
<evidence type="ECO:0000259" key="2">
    <source>
        <dbReference type="Pfam" id="PF18676"/>
    </source>
</evidence>
<feature type="domain" description="MBG" evidence="2">
    <location>
        <begin position="2962"/>
        <end position="3034"/>
    </location>
</feature>
<feature type="domain" description="MBG" evidence="2">
    <location>
        <begin position="2251"/>
        <end position="2323"/>
    </location>
</feature>
<evidence type="ECO:0000259" key="3">
    <source>
        <dbReference type="Pfam" id="PF18962"/>
    </source>
</evidence>
<feature type="domain" description="MBG" evidence="2">
    <location>
        <begin position="2330"/>
        <end position="2402"/>
    </location>
</feature>
<feature type="domain" description="MBG" evidence="2">
    <location>
        <begin position="1224"/>
        <end position="1296"/>
    </location>
</feature>
<gene>
    <name evidence="4" type="ORF">LPB144_07355</name>
</gene>
<dbReference type="Pfam" id="PF18962">
    <property type="entry name" value="Por_Secre_tail"/>
    <property type="match status" value="1"/>
</dbReference>
<feature type="domain" description="MBG" evidence="2">
    <location>
        <begin position="1777"/>
        <end position="1849"/>
    </location>
</feature>
<keyword evidence="1" id="KW-0732">Signal</keyword>
<feature type="domain" description="MBG" evidence="2">
    <location>
        <begin position="2093"/>
        <end position="2165"/>
    </location>
</feature>
<dbReference type="OrthoDB" id="9813840at2"/>
<feature type="domain" description="MBG" evidence="2">
    <location>
        <begin position="987"/>
        <end position="1059"/>
    </location>
</feature>
<proteinExistence type="predicted"/>
<feature type="domain" description="Secretion system C-terminal sorting" evidence="3">
    <location>
        <begin position="3633"/>
        <end position="3708"/>
    </location>
</feature>
<evidence type="ECO:0008006" key="6">
    <source>
        <dbReference type="Google" id="ProtNLM"/>
    </source>
</evidence>
<organism evidence="4 5">
    <name type="scientific">Christiangramia salexigens</name>
    <dbReference type="NCBI Taxonomy" id="1913577"/>
    <lineage>
        <taxon>Bacteria</taxon>
        <taxon>Pseudomonadati</taxon>
        <taxon>Bacteroidota</taxon>
        <taxon>Flavobacteriia</taxon>
        <taxon>Flavobacteriales</taxon>
        <taxon>Flavobacteriaceae</taxon>
        <taxon>Christiangramia</taxon>
    </lineage>
</organism>
<feature type="domain" description="MBG" evidence="2">
    <location>
        <begin position="2172"/>
        <end position="2244"/>
    </location>
</feature>
<feature type="domain" description="MBG" evidence="2">
    <location>
        <begin position="3280"/>
        <end position="3345"/>
    </location>
</feature>
<accession>A0A1L3J537</accession>
<feature type="domain" description="MBG" evidence="2">
    <location>
        <begin position="1461"/>
        <end position="1533"/>
    </location>
</feature>
<feature type="domain" description="MBG" evidence="2">
    <location>
        <begin position="2804"/>
        <end position="2876"/>
    </location>
</feature>
<sequence length="3711" mass="389461">MIDSIILEMRTFRKLSLFLIGWLFVFSGWAQNYPNISSDKPDYEPGSTAIFTGSDFHANETITLQVVHVADEINDFNMPEHRPWQVVADQQGKFTANWILHDSHCYNKILRVTAIGENSREKVWHEFTDPTFTTTSTGGDWNATTTWSGGAIPTSSDDVAVAVGATLTLTDNRTINSITLLGGNNSTKLNFNGNRTLTVTNISGVKINSPSGNGNVNEIDLAVGTLTISGNLFIDGGSNKTGRLKVNTGVVNVSGNVTLNHSNSEIQFYNLATGKLNIGGDFTNNGPNQLNFIPGSGTVKFNGSSSQIIGGDATINIFYNLEIANTGGGVSLFKPLTVANNLILTSGILSTDATNLLSVTNSLPGAISSGSSSKFINGPLRWSIGTGNYLLPVGKGTGAYLPYRLVTSASSTPVITVEAFNSGAGGSSDASLSSISSSEYWKADLNSGSFTGKVSLTRIAALTTENVIGRSASQAGVYSSIGGTASSPSINNSNDINSLGFFTMATSAASCATGIAAPTPATQTVCNNSNITSLTTSGQTGGTGSGFTYQWYSNTSNSNTGGTILNSPSNISNGSQTLTYTPPATTTAGTIYYYVVVSRGGCTSISSSTASVTIRPQFTTGTIASTGQIICYGTTPTTLIGSTTSASGGDNNITYQWQSSTDAGFTSPTTLGSSNSATLAPSTPLTQDTWYRRQAKDGTCNTTFTSSANTWKVTVNPNPTLTTTGTLGSVSYATTSQTTSLSYSGTTGSPNSYRIDWDDSANNAGLADQANTAFSFSGVGGTLTGINITAGTPAGTYAGTMTITNAGSCVGTQAVSLIIGKATPVITWNNPSDITYGTALSGTQLNASASVAGTFVYSPLTGTVLDAGNGQLLSVDYTPTDTDNYNSVNGTSVTLDVLKKVLAVTANAADITYGDAAPSVSVSYSGFVGGDNATDLDDTGFSLGTDYIQYDTVGTYSTTISIGSATDNNYDFTPLKTSSFAVEQRDITITVDAGQTKIYGDSDPSAYTASVTSGVIQGSDVASGTLLRVAGESVGLYAITQNDYTYGSNYNETFVGDDFSITQRDITITVDAGQTKIYGDSDPSAYTASVTSGVIQGSDVASGTLLRVAGESVGLYAITQNDYTYGSNYNETFVGDDFSITQRDITITVDAGQTKIYGDSDPSAYTASVTSGVIQGSDVASGTLLRVAGESVGLYAITQNDYTYGSNYNETFVGDDFSITQRDITITVDAGQTKIYGDSDPSAYTASVTSGVIQGSDVASGTLLRVAGESVGLYAITQNDYTYGSNYNETFVGDDFSITQRDITITVDAGQTKIYGDSDPSAYTASVTSGVIQGSDVASGTLLRVAGESVGLYAITQNDYTYGSNYNETFVGDDFSITQRDITITVDAGQTKIYGDSDPSAYTASVTSGVIQGSDVASGTLLRVAGESVGLYAITQNDYTYGSNYNETFVGDDFSITQRDITITVDAGQTKIYGDSDPSAYTASVTSGVIQGSDVASGTLLRVAGESVGLYAITQNDYTYGSNYNETFVGDDFSITQRDITITVDAGQTKIYGDSDPSAYTASVTSGVIQGSDVASGTLLRVAGESVGLYAITQNDYTYGSNYNETFVGDDFSITQRDITITVDAGQTKIYGDSDPSAYTASVTSGVIQGSDVASGTLLRVAGESVGLYAITQNDYTYGSNYNETFVGDDFSITQRDITITVDAGQTKIYGDSDPSAYTASVTSGVIQGSDVASGTLLRVAGESVGLYAITQNDYTYGSNYNETFVGDDFSITQRDITITVDAGQTKIYGDSDPSAYTASVTSGVIQGSDVASGTLLRVAGESVGLYAITQNDYTYGSNYNETFVGDDFSITQRDITITVDAGQTKIYGDSDPSAYTASVTSGVIQGSDVASGTLLRVAGESVGLYAITQNDYTYGSNYNETFVGDDFSITQRDITITVDAGQTKIYGDSDPSAYTASVTSGVIQGSDVASGTLLRVAGESVGLYAITQNDYTYGSNYNETFVGDDFSITQRDITITVDAGQTKIYGDSDPSAYTASVTSGVIQGSDVASGTLLRVAGESVGLYAITQNDYTYGSNYNETFVGDDFSITQRDITITVDAGQTKIYGDSDPSAYTASVTSGVIQGSDVASGTLLRAAGESVGLYAITQNDYTYGSNYNETFVGDDFSITQRDITITVDAGQTKIYGDSDPSAYTASVTSGVIQGSDVASGTLLRVAGESVGLYAITQNDYTYGSNYNETFVGDDFSITQRDITITVDAGQTKIYGDSDPSAYTASVTSGVIQGSDVASGTLLRVAGESVGLYAITQNDYTYGSNYNETFVGDDFSITQRDITITVDAGQTKIYGDSDPSAYTASVTSGVIQGSDVASGTLLRVAGESVGLYAITQNDYTYGSNYNETFVGDDFSITQRDITITVDAGQTKIYGDSDPSAYTASVTSGVIQGSDVASGTLLRVAGESVGLYAITQNDYTYGSNYNETFVGDDFSITQRDITITVDAGQTKIYGDSDPSAYTASVTSGVIQGSDVASGTLLRVAGESVGLYAITQNDYTYGSNYNETFVGDDFSITQRDITITVDAGQTKIYGDSDPSAYTASVTSGVIQGSDVASGTLLRVAGESVGLYAITQNDYTYGSNYNETFVGDDFSITQRDITITVDAGQTKIYGDSDPSAYTASVTSGVIQGSDVASGTLLRVAGESVGLYAITQNDYTYGSNYNETFVGDDFSITQRDITITVDAGQTKIYGDSDPSAYTASVTSGVIQGSDVASGTLLRVAGESVGLYAITQNDYTYGSNYNETFVGDDFSITQRDITITVDAGQTKIYGDSDPSAYTASVTSGVIQGSDVASGTLLRVAGESVGLYAITQNDYTYGSNYNETFVGDDFSITQRDITITVDAGQTKIYGDSDPSAYTASVTSGVIQGSDVASGTLLRVAGESVGLYAITQNDYTYGSNYNETFVGDDFSITQRDITITVDAGQTKIYGDSDPSAYTASVTSGVIQGSDVASGTLLRVAGESVGLYAITQNDYTYGSNYNETFVGDDFSITQRDITITVDAGQTKIYGDSDPSAYTASVTSGVIQGSDVASGTLLRVAGESVGLYAITQNDYTYGSNYNETFVGDDFSITQRDITITVDAGQTKIYGDSDPSAYTASVTSGVIQGSDVASGTLLRVAGESVGLYAITQNDYTYGSNYNETFVGDDFSITQRDITITVDAGQTKIYGDSDPSAYTASVTSGVIQGSDVASGTLLRVAGESVGLYAITQNDYTYGSNYNETFVGDDFSITTKSASVTPNVFSKFCGQDDPEFTGVLSGFLEDDGVSAEYSRVEGEEVGDYIISAELGPEVILSNYDITYNTVLFTIDGITVDASDSSTPIQKGSVANLSATVTPNVPGILVSFYMNDVFKGTGITNTSGKATLVVNGLDVDVYLVKAIAGNSCSESIAYLPVYDPSGGFVTGGGWIDSKVGAVRPNIYELDPQASGKANFGFVAKYKSGKNNTSQVDGNTEFQFKAGNLNFKSSSYTEMSLIVTPDKATYKGEGTLNGNPGFKFTVIAIDGDAKGKANNDKFRIRIWSPGPQNKLVYDNLLTGTDAEEYNESSDYIGGGSIVIHKAKGKGTEENEKPVAIRVEEDKQVYEILNTLEIAPNPVLYSTEIRFSLKDRLRADLRIYDLNGRLVRSLYSGVVDANELVQVSFNRENLMSGIYICKLVTGNGRTYEKQVLIK</sequence>
<feature type="domain" description="MBG" evidence="2">
    <location>
        <begin position="1619"/>
        <end position="1691"/>
    </location>
</feature>
<feature type="domain" description="MBG" evidence="2">
    <location>
        <begin position="1698"/>
        <end position="1770"/>
    </location>
</feature>
<dbReference type="EMBL" id="CP018153">
    <property type="protein sequence ID" value="APG60236.1"/>
    <property type="molecule type" value="Genomic_DNA"/>
</dbReference>
<feature type="domain" description="MBG" evidence="2">
    <location>
        <begin position="2409"/>
        <end position="2481"/>
    </location>
</feature>
<feature type="domain" description="MBG" evidence="2">
    <location>
        <begin position="1066"/>
        <end position="1138"/>
    </location>
</feature>
<reference evidence="4 5" key="1">
    <citation type="submission" date="2016-11" db="EMBL/GenBank/DDBJ databases">
        <title>Gramella sp. LPB0144 isolated from marine environment.</title>
        <authorList>
            <person name="Kim E."/>
            <person name="Yi H."/>
        </authorList>
    </citation>
    <scope>NUCLEOTIDE SEQUENCE [LARGE SCALE GENOMIC DNA]</scope>
    <source>
        <strain evidence="4 5">LPB0144</strain>
    </source>
</reference>
<feature type="domain" description="MBG" evidence="2">
    <location>
        <begin position="1145"/>
        <end position="1217"/>
    </location>
</feature>
<dbReference type="STRING" id="1913577.LPB144_07355"/>
<feature type="domain" description="MBG" evidence="2">
    <location>
        <begin position="2725"/>
        <end position="2797"/>
    </location>
</feature>
<feature type="domain" description="MBG" evidence="2">
    <location>
        <begin position="1303"/>
        <end position="1375"/>
    </location>
</feature>
<dbReference type="NCBIfam" id="TIGR04183">
    <property type="entry name" value="Por_Secre_tail"/>
    <property type="match status" value="1"/>
</dbReference>
<name>A0A1L3J537_9FLAO</name>
<feature type="domain" description="MBG" evidence="2">
    <location>
        <begin position="1382"/>
        <end position="1454"/>
    </location>
</feature>
<feature type="domain" description="MBG" evidence="2">
    <location>
        <begin position="3199"/>
        <end position="3271"/>
    </location>
</feature>
<feature type="domain" description="MBG" evidence="2">
    <location>
        <begin position="3041"/>
        <end position="3113"/>
    </location>
</feature>
<dbReference type="InterPro" id="IPR041286">
    <property type="entry name" value="MBG_2"/>
</dbReference>
<feature type="domain" description="MBG" evidence="2">
    <location>
        <begin position="2014"/>
        <end position="2086"/>
    </location>
</feature>
<evidence type="ECO:0000313" key="4">
    <source>
        <dbReference type="EMBL" id="APG60236.1"/>
    </source>
</evidence>
<keyword evidence="5" id="KW-1185">Reference proteome</keyword>